<name>A0A8J6NBY7_9BACT</name>
<evidence type="ECO:0000313" key="3">
    <source>
        <dbReference type="Proteomes" id="UP000614424"/>
    </source>
</evidence>
<dbReference type="EMBL" id="JACNJZ010000060">
    <property type="protein sequence ID" value="MBC8316902.1"/>
    <property type="molecule type" value="Genomic_DNA"/>
</dbReference>
<dbReference type="InterPro" id="IPR053136">
    <property type="entry name" value="UTP_pyrophosphatase-like"/>
</dbReference>
<evidence type="ECO:0000259" key="1">
    <source>
        <dbReference type="Pfam" id="PF01863"/>
    </source>
</evidence>
<organism evidence="2 3">
    <name type="scientific">Candidatus Desulfobia pelagia</name>
    <dbReference type="NCBI Taxonomy" id="2841692"/>
    <lineage>
        <taxon>Bacteria</taxon>
        <taxon>Pseudomonadati</taxon>
        <taxon>Thermodesulfobacteriota</taxon>
        <taxon>Desulfobulbia</taxon>
        <taxon>Desulfobulbales</taxon>
        <taxon>Desulfobulbaceae</taxon>
        <taxon>Candidatus Desulfobia</taxon>
    </lineage>
</organism>
<gene>
    <name evidence="2" type="ORF">H8E41_03285</name>
</gene>
<protein>
    <submittedName>
        <fullName evidence="2">M48 family metallopeptidase</fullName>
    </submittedName>
</protein>
<sequence>MITFPYQVIRRPRRKTAAITVKHDNTVTVVVPACLSENQIVELVVQKKSWIQKKLYFNDHFRTHQKLNEYISGEFFSYLGEKYCLEVLRGNAELVSINRGKLIVHVCDTTPAEKTQNAVYQQLLHWYQDQARQYLLEKTRHYEQTLGFQPAHIGVKTYKRRWGSCSSRGVVNFNWKIIMAPPAVIDYLIIHELCHLQHLNHSKTYWNLVEKILPDYREHKNWLKVYGFSLEL</sequence>
<dbReference type="Pfam" id="PF01863">
    <property type="entry name" value="YgjP-like"/>
    <property type="match status" value="1"/>
</dbReference>
<dbReference type="Proteomes" id="UP000614424">
    <property type="component" value="Unassembled WGS sequence"/>
</dbReference>
<dbReference type="PANTHER" id="PTHR30399:SF1">
    <property type="entry name" value="UTP PYROPHOSPHATASE"/>
    <property type="match status" value="1"/>
</dbReference>
<comment type="caution">
    <text evidence="2">The sequence shown here is derived from an EMBL/GenBank/DDBJ whole genome shotgun (WGS) entry which is preliminary data.</text>
</comment>
<evidence type="ECO:0000313" key="2">
    <source>
        <dbReference type="EMBL" id="MBC8316902.1"/>
    </source>
</evidence>
<dbReference type="Gene3D" id="3.30.2010.10">
    <property type="entry name" value="Metalloproteases ('zincins'), catalytic domain"/>
    <property type="match status" value="1"/>
</dbReference>
<reference evidence="2 3" key="1">
    <citation type="submission" date="2020-08" db="EMBL/GenBank/DDBJ databases">
        <title>Bridging the membrane lipid divide: bacteria of the FCB group superphylum have the potential to synthesize archaeal ether lipids.</title>
        <authorList>
            <person name="Villanueva L."/>
            <person name="Von Meijenfeldt F.A.B."/>
            <person name="Westbye A.B."/>
            <person name="Yadav S."/>
            <person name="Hopmans E.C."/>
            <person name="Dutilh B.E."/>
            <person name="Sinninghe Damste J.S."/>
        </authorList>
    </citation>
    <scope>NUCLEOTIDE SEQUENCE [LARGE SCALE GENOMIC DNA]</scope>
    <source>
        <strain evidence="2">NIOZ-UU47</strain>
    </source>
</reference>
<feature type="domain" description="YgjP-like metallopeptidase" evidence="1">
    <location>
        <begin position="15"/>
        <end position="224"/>
    </location>
</feature>
<accession>A0A8J6NBY7</accession>
<dbReference type="CDD" id="cd07344">
    <property type="entry name" value="M48_yhfN_like"/>
    <property type="match status" value="1"/>
</dbReference>
<dbReference type="AlphaFoldDB" id="A0A8J6NBY7"/>
<dbReference type="PANTHER" id="PTHR30399">
    <property type="entry name" value="UNCHARACTERIZED PROTEIN YGJP"/>
    <property type="match status" value="1"/>
</dbReference>
<dbReference type="InterPro" id="IPR002725">
    <property type="entry name" value="YgjP-like_metallopeptidase"/>
</dbReference>
<proteinExistence type="predicted"/>